<name>A0ABV1E8Z3_9FIRM</name>
<dbReference type="InterPro" id="IPR050129">
    <property type="entry name" value="Zn_alcohol_dh"/>
</dbReference>
<dbReference type="SMART" id="SM00829">
    <property type="entry name" value="PKS_ER"/>
    <property type="match status" value="1"/>
</dbReference>
<dbReference type="PANTHER" id="PTHR43401">
    <property type="entry name" value="L-THREONINE 3-DEHYDROGENASE"/>
    <property type="match status" value="1"/>
</dbReference>
<dbReference type="Pfam" id="PF08240">
    <property type="entry name" value="ADH_N"/>
    <property type="match status" value="1"/>
</dbReference>
<evidence type="ECO:0000256" key="1">
    <source>
        <dbReference type="ARBA" id="ARBA00022723"/>
    </source>
</evidence>
<dbReference type="SUPFAM" id="SSF51735">
    <property type="entry name" value="NAD(P)-binding Rossmann-fold domains"/>
    <property type="match status" value="1"/>
</dbReference>
<dbReference type="Gene3D" id="3.40.50.720">
    <property type="entry name" value="NAD(P)-binding Rossmann-like Domain"/>
    <property type="match status" value="1"/>
</dbReference>
<dbReference type="InterPro" id="IPR002328">
    <property type="entry name" value="ADH_Zn_CS"/>
</dbReference>
<dbReference type="Proteomes" id="UP001464378">
    <property type="component" value="Unassembled WGS sequence"/>
</dbReference>
<organism evidence="6 7">
    <name type="scientific">Pseudoflavonifractor intestinihominis</name>
    <dbReference type="NCBI Taxonomy" id="3133171"/>
    <lineage>
        <taxon>Bacteria</taxon>
        <taxon>Bacillati</taxon>
        <taxon>Bacillota</taxon>
        <taxon>Clostridia</taxon>
        <taxon>Eubacteriales</taxon>
        <taxon>Oscillospiraceae</taxon>
        <taxon>Pseudoflavonifractor</taxon>
    </lineage>
</organism>
<evidence type="ECO:0000313" key="6">
    <source>
        <dbReference type="EMBL" id="MEQ2443780.1"/>
    </source>
</evidence>
<dbReference type="Pfam" id="PF00107">
    <property type="entry name" value="ADH_zinc_N"/>
    <property type="match status" value="1"/>
</dbReference>
<dbReference type="RefSeq" id="WP_349231867.1">
    <property type="nucleotide sequence ID" value="NZ_JBBMFK010000014.1"/>
</dbReference>
<keyword evidence="3" id="KW-0560">Oxidoreductase</keyword>
<dbReference type="InterPro" id="IPR013154">
    <property type="entry name" value="ADH-like_N"/>
</dbReference>
<dbReference type="InterPro" id="IPR036291">
    <property type="entry name" value="NAD(P)-bd_dom_sf"/>
</dbReference>
<dbReference type="InterPro" id="IPR013149">
    <property type="entry name" value="ADH-like_C"/>
</dbReference>
<comment type="cofactor">
    <cofactor evidence="4">
        <name>Zn(2+)</name>
        <dbReference type="ChEBI" id="CHEBI:29105"/>
    </cofactor>
</comment>
<sequence>MKCAVFTGKQEMTIEERPIPVPGPGQMVVKINYCGICGTDVEAFNHCTGTPPAPPIVLGHENVGTIYAIGPDVKGDFKVGDRVLCGPPKACPEMCPECQRGLTNLCLNGFPRTNGIGGPDGGYSQYMLVCHANNTIIVKVPEGVDLKDAVLFDVICVSLHAIRKSKFRMGDNVVVSGTGPIGLAAIQLLKAAGAGKIVALGTNPAKWPLLQEYGADYFVNAKELTGDDLRNEVQKVPGRPAGPRGIRVRRQFFLHRKSGLLLREARRPGHDRRLLHGAHARGPRPLPDHGDRHRYVLHLHGR</sequence>
<comment type="caution">
    <text evidence="6">The sequence shown here is derived from an EMBL/GenBank/DDBJ whole genome shotgun (WGS) entry which is preliminary data.</text>
</comment>
<keyword evidence="2 4" id="KW-0862">Zinc</keyword>
<dbReference type="PROSITE" id="PS00059">
    <property type="entry name" value="ADH_ZINC"/>
    <property type="match status" value="1"/>
</dbReference>
<feature type="domain" description="Enoyl reductase (ER)" evidence="5">
    <location>
        <begin position="8"/>
        <end position="297"/>
    </location>
</feature>
<dbReference type="SUPFAM" id="SSF50129">
    <property type="entry name" value="GroES-like"/>
    <property type="match status" value="1"/>
</dbReference>
<evidence type="ECO:0000313" key="7">
    <source>
        <dbReference type="Proteomes" id="UP001464378"/>
    </source>
</evidence>
<accession>A0ABV1E8Z3</accession>
<keyword evidence="7" id="KW-1185">Reference proteome</keyword>
<evidence type="ECO:0000259" key="5">
    <source>
        <dbReference type="SMART" id="SM00829"/>
    </source>
</evidence>
<proteinExistence type="inferred from homology"/>
<dbReference type="PANTHER" id="PTHR43401:SF2">
    <property type="entry name" value="L-THREONINE 3-DEHYDROGENASE"/>
    <property type="match status" value="1"/>
</dbReference>
<dbReference type="InterPro" id="IPR011032">
    <property type="entry name" value="GroES-like_sf"/>
</dbReference>
<comment type="similarity">
    <text evidence="4">Belongs to the zinc-containing alcohol dehydrogenase family.</text>
</comment>
<keyword evidence="1 4" id="KW-0479">Metal-binding</keyword>
<reference evidence="6 7" key="1">
    <citation type="submission" date="2024-03" db="EMBL/GenBank/DDBJ databases">
        <title>Human intestinal bacterial collection.</title>
        <authorList>
            <person name="Pauvert C."/>
            <person name="Hitch T.C.A."/>
            <person name="Clavel T."/>
        </authorList>
    </citation>
    <scope>NUCLEOTIDE SEQUENCE [LARGE SCALE GENOMIC DNA]</scope>
    <source>
        <strain evidence="6 7">CLA-AP-H29</strain>
    </source>
</reference>
<evidence type="ECO:0000256" key="4">
    <source>
        <dbReference type="RuleBase" id="RU361277"/>
    </source>
</evidence>
<dbReference type="InterPro" id="IPR020843">
    <property type="entry name" value="ER"/>
</dbReference>
<gene>
    <name evidence="6" type="ORF">WMO64_09900</name>
</gene>
<dbReference type="EMBL" id="JBBMFK010000014">
    <property type="protein sequence ID" value="MEQ2443780.1"/>
    <property type="molecule type" value="Genomic_DNA"/>
</dbReference>
<evidence type="ECO:0000256" key="2">
    <source>
        <dbReference type="ARBA" id="ARBA00022833"/>
    </source>
</evidence>
<dbReference type="Gene3D" id="3.90.180.10">
    <property type="entry name" value="Medium-chain alcohol dehydrogenases, catalytic domain"/>
    <property type="match status" value="1"/>
</dbReference>
<evidence type="ECO:0000256" key="3">
    <source>
        <dbReference type="ARBA" id="ARBA00023002"/>
    </source>
</evidence>
<protein>
    <submittedName>
        <fullName evidence="6">Alcohol dehydrogenase catalytic domain-containing protein</fullName>
    </submittedName>
</protein>